<reference evidence="1 2" key="1">
    <citation type="submission" date="2017-07" db="EMBL/GenBank/DDBJ databases">
        <title>Mechanisms for carbon and nitrogen cycling indicate functional differentiation within the Candidate Phyla Radiation.</title>
        <authorList>
            <person name="Danczak R.E."/>
            <person name="Johnston M.D."/>
            <person name="Kenah C."/>
            <person name="Slattery M."/>
            <person name="Wrighton K.C."/>
            <person name="Wilkins M.J."/>
        </authorList>
    </citation>
    <scope>NUCLEOTIDE SEQUENCE [LARGE SCALE GENOMIC DNA]</scope>
    <source>
        <strain evidence="1">Licking1014_2</strain>
    </source>
</reference>
<dbReference type="AlphaFoldDB" id="A0A554LRJ6"/>
<dbReference type="EMBL" id="VMGL01000066">
    <property type="protein sequence ID" value="TSC95497.1"/>
    <property type="molecule type" value="Genomic_DNA"/>
</dbReference>
<evidence type="ECO:0000313" key="2">
    <source>
        <dbReference type="Proteomes" id="UP000318711"/>
    </source>
</evidence>
<proteinExistence type="predicted"/>
<gene>
    <name evidence="1" type="ORF">CEN88_476</name>
</gene>
<dbReference type="Proteomes" id="UP000318711">
    <property type="component" value="Unassembled WGS sequence"/>
</dbReference>
<sequence>MAIRIPKAKEPTLEEQAAIYAKMFGVDAGKIIEAAKSLQSEMSGDEREELTMLVYGPKGETAAKAWERVKAENLTYHWINPEKIKTEGETKRAFVAFAKWSQEADEGSLGENARKAVDWEKTGEKFMSPKQRMLAGEMYRRAKGKQLDEKNVTMCPGSRSENDYVPYLYFNPDYHKVFLYNIHPGDRSSRFGVRRVVFRELESQSLNPFYRLFLNHFLRCD</sequence>
<protein>
    <submittedName>
        <fullName evidence="1">Uncharacterized protein</fullName>
    </submittedName>
</protein>
<evidence type="ECO:0000313" key="1">
    <source>
        <dbReference type="EMBL" id="TSC95497.1"/>
    </source>
</evidence>
<organism evidence="1 2">
    <name type="scientific">Candidatus Berkelbacteria bacterium Licking1014_2</name>
    <dbReference type="NCBI Taxonomy" id="2017146"/>
    <lineage>
        <taxon>Bacteria</taxon>
        <taxon>Candidatus Berkelbacteria</taxon>
    </lineage>
</organism>
<name>A0A554LRJ6_9BACT</name>
<comment type="caution">
    <text evidence="1">The sequence shown here is derived from an EMBL/GenBank/DDBJ whole genome shotgun (WGS) entry which is preliminary data.</text>
</comment>
<accession>A0A554LRJ6</accession>